<keyword evidence="10" id="KW-1185">Reference proteome</keyword>
<keyword evidence="6 8" id="KW-0472">Membrane</keyword>
<name>A0ABX0EXB8_9BACT</name>
<accession>A0ABX0EXB8</accession>
<keyword evidence="8" id="KW-1133">Transmembrane helix</keyword>
<comment type="similarity">
    <text evidence="2">Belongs to the outer membrane factor (OMF) (TC 1.B.17) family.</text>
</comment>
<dbReference type="Proteomes" id="UP001318301">
    <property type="component" value="Unassembled WGS sequence"/>
</dbReference>
<evidence type="ECO:0000256" key="3">
    <source>
        <dbReference type="ARBA" id="ARBA00022448"/>
    </source>
</evidence>
<evidence type="ECO:0000256" key="6">
    <source>
        <dbReference type="ARBA" id="ARBA00023136"/>
    </source>
</evidence>
<comment type="caution">
    <text evidence="9">The sequence shown here is derived from an EMBL/GenBank/DDBJ whole genome shotgun (WGS) entry which is preliminary data.</text>
</comment>
<feature type="transmembrane region" description="Helical" evidence="8">
    <location>
        <begin position="12"/>
        <end position="31"/>
    </location>
</feature>
<gene>
    <name evidence="9" type="ORF">EWU23_11465</name>
</gene>
<sequence length="451" mass="50328">MFVNYICQIDYLMKISGLSISLLVAFSVSIFTSQAQKNLSLEDAIQQGLQNHYSIQVAKKREKQALNDNTLGNAGFLPTITGNFNKNYTISGLDQEFFGGVRAPLVQSGVNSNSSNTGVAMVWTLYDGKGMFVLRDRFKELQNLGTKQTEATIENLIALISASYYDIIRQDLRVNNFRKGLEISNDRLKLAKDRFEVGQGSKVDFYSAQVDYNEDKALLLAQEQSFLSTKINFNTLLVRDHMIDFDVVSAIELLPKLKLEELKNQALQQNPNLITALLNKKVADLDIKNLQSQQQPVIDLVAGYNYNTVNNGAGFGVSKGSSDVMNYGIRASINIFDGSNQKRRIQNAKINAEIADLQVADLKNTLVSNIEKAYVNYENALNLINLETENYGIAKQNIDIAFDRFKVGIATSYELREVQRNAVAAETRLIEAKFAAKTAEIELIRLSGNLL</sequence>
<dbReference type="PANTHER" id="PTHR30026:SF20">
    <property type="entry name" value="OUTER MEMBRANE PROTEIN TOLC"/>
    <property type="match status" value="1"/>
</dbReference>
<proteinExistence type="inferred from homology"/>
<keyword evidence="7" id="KW-0998">Cell outer membrane</keyword>
<evidence type="ECO:0000256" key="7">
    <source>
        <dbReference type="ARBA" id="ARBA00023237"/>
    </source>
</evidence>
<dbReference type="EMBL" id="SEWW01000008">
    <property type="protein sequence ID" value="NGZ45094.1"/>
    <property type="molecule type" value="Genomic_DNA"/>
</dbReference>
<keyword evidence="3" id="KW-0813">Transport</keyword>
<evidence type="ECO:0000256" key="8">
    <source>
        <dbReference type="SAM" id="Phobius"/>
    </source>
</evidence>
<dbReference type="SUPFAM" id="SSF56954">
    <property type="entry name" value="Outer membrane efflux proteins (OEP)"/>
    <property type="match status" value="1"/>
</dbReference>
<comment type="subcellular location">
    <subcellularLocation>
        <location evidence="1">Cell outer membrane</location>
    </subcellularLocation>
</comment>
<dbReference type="InterPro" id="IPR003423">
    <property type="entry name" value="OMP_efflux"/>
</dbReference>
<evidence type="ECO:0000256" key="1">
    <source>
        <dbReference type="ARBA" id="ARBA00004442"/>
    </source>
</evidence>
<evidence type="ECO:0000313" key="9">
    <source>
        <dbReference type="EMBL" id="NGZ45094.1"/>
    </source>
</evidence>
<reference evidence="9 10" key="1">
    <citation type="submission" date="2019-02" db="EMBL/GenBank/DDBJ databases">
        <title>Genome of a new Bacteroidetes strain.</title>
        <authorList>
            <person name="Pitt A."/>
        </authorList>
    </citation>
    <scope>NUCLEOTIDE SEQUENCE [LARGE SCALE GENOMIC DNA]</scope>
    <source>
        <strain evidence="9 10">50C-KIRBA</strain>
    </source>
</reference>
<dbReference type="Gene3D" id="1.20.1600.10">
    <property type="entry name" value="Outer membrane efflux proteins (OEP)"/>
    <property type="match status" value="1"/>
</dbReference>
<protein>
    <submittedName>
        <fullName evidence="9">TolC family protein</fullName>
    </submittedName>
</protein>
<evidence type="ECO:0000256" key="4">
    <source>
        <dbReference type="ARBA" id="ARBA00022452"/>
    </source>
</evidence>
<dbReference type="Pfam" id="PF02321">
    <property type="entry name" value="OEP"/>
    <property type="match status" value="2"/>
</dbReference>
<dbReference type="InterPro" id="IPR051906">
    <property type="entry name" value="TolC-like"/>
</dbReference>
<organism evidence="9 10">
    <name type="scientific">Aquirufa beregesia</name>
    <dbReference type="NCBI Taxonomy" id="2516556"/>
    <lineage>
        <taxon>Bacteria</taxon>
        <taxon>Pseudomonadati</taxon>
        <taxon>Bacteroidota</taxon>
        <taxon>Cytophagia</taxon>
        <taxon>Cytophagales</taxon>
        <taxon>Flectobacillaceae</taxon>
        <taxon>Aquirufa</taxon>
    </lineage>
</organism>
<dbReference type="PANTHER" id="PTHR30026">
    <property type="entry name" value="OUTER MEMBRANE PROTEIN TOLC"/>
    <property type="match status" value="1"/>
</dbReference>
<keyword evidence="5 8" id="KW-0812">Transmembrane</keyword>
<evidence type="ECO:0000256" key="2">
    <source>
        <dbReference type="ARBA" id="ARBA00007613"/>
    </source>
</evidence>
<evidence type="ECO:0000313" key="10">
    <source>
        <dbReference type="Proteomes" id="UP001318301"/>
    </source>
</evidence>
<evidence type="ECO:0000256" key="5">
    <source>
        <dbReference type="ARBA" id="ARBA00022692"/>
    </source>
</evidence>
<keyword evidence="4" id="KW-1134">Transmembrane beta strand</keyword>